<evidence type="ECO:0000313" key="3">
    <source>
        <dbReference type="Proteomes" id="UP000198601"/>
    </source>
</evidence>
<keyword evidence="3" id="KW-1185">Reference proteome</keyword>
<dbReference type="STRING" id="624147.SAMN04487970_101986"/>
<sequence>MLFGLTVIAAAAAVMAIDFPGFWKRKEWKELTVSLLFLLIGITLGIAQARHLPVPNPLEWIIKIHLPIRHLLEMIYGKF</sequence>
<dbReference type="RefSeq" id="WP_090672885.1">
    <property type="nucleotide sequence ID" value="NZ_FMTT01000019.1"/>
</dbReference>
<proteinExistence type="predicted"/>
<keyword evidence="1" id="KW-0812">Transmembrane</keyword>
<dbReference type="EMBL" id="FMTT01000019">
    <property type="protein sequence ID" value="SCW60624.1"/>
    <property type="molecule type" value="Genomic_DNA"/>
</dbReference>
<dbReference type="OrthoDB" id="2440830at2"/>
<dbReference type="AlphaFoldDB" id="A0A1G4RUS8"/>
<evidence type="ECO:0000256" key="1">
    <source>
        <dbReference type="SAM" id="Phobius"/>
    </source>
</evidence>
<keyword evidence="1" id="KW-1133">Transmembrane helix</keyword>
<accession>A0A1G4RUS8</accession>
<feature type="transmembrane region" description="Helical" evidence="1">
    <location>
        <begin position="32"/>
        <end position="49"/>
    </location>
</feature>
<name>A0A1G4RUS8_9BACL</name>
<reference evidence="3" key="1">
    <citation type="submission" date="2016-10" db="EMBL/GenBank/DDBJ databases">
        <authorList>
            <person name="Varghese N."/>
            <person name="Submissions S."/>
        </authorList>
    </citation>
    <scope>NUCLEOTIDE SEQUENCE [LARGE SCALE GENOMIC DNA]</scope>
    <source>
        <strain evidence="3">CGMCC 1.8946</strain>
    </source>
</reference>
<organism evidence="2 3">
    <name type="scientific">Paenibacillus tianmuensis</name>
    <dbReference type="NCBI Taxonomy" id="624147"/>
    <lineage>
        <taxon>Bacteria</taxon>
        <taxon>Bacillati</taxon>
        <taxon>Bacillota</taxon>
        <taxon>Bacilli</taxon>
        <taxon>Bacillales</taxon>
        <taxon>Paenibacillaceae</taxon>
        <taxon>Paenibacillus</taxon>
    </lineage>
</organism>
<gene>
    <name evidence="2" type="ORF">SAMN04487970_101986</name>
</gene>
<keyword evidence="1" id="KW-0472">Membrane</keyword>
<dbReference type="Proteomes" id="UP000198601">
    <property type="component" value="Unassembled WGS sequence"/>
</dbReference>
<evidence type="ECO:0000313" key="2">
    <source>
        <dbReference type="EMBL" id="SCW60624.1"/>
    </source>
</evidence>
<protein>
    <submittedName>
        <fullName evidence="2">Uncharacterized protein</fullName>
    </submittedName>
</protein>